<dbReference type="PROSITE" id="PS51766">
    <property type="entry name" value="DOCKERIN"/>
    <property type="match status" value="1"/>
</dbReference>
<dbReference type="Gene3D" id="2.60.40.680">
    <property type="match status" value="1"/>
</dbReference>
<feature type="domain" description="Dockerin" evidence="3">
    <location>
        <begin position="694"/>
        <end position="757"/>
    </location>
</feature>
<dbReference type="RefSeq" id="WP_235117819.1">
    <property type="nucleotide sequence ID" value="NZ_CP090978.1"/>
</dbReference>
<evidence type="ECO:0000259" key="3">
    <source>
        <dbReference type="PROSITE" id="PS51766"/>
    </source>
</evidence>
<dbReference type="CDD" id="cd14254">
    <property type="entry name" value="Dockerin_II"/>
    <property type="match status" value="1"/>
</dbReference>
<dbReference type="SUPFAM" id="SSF49384">
    <property type="entry name" value="Carbohydrate-binding domain"/>
    <property type="match status" value="1"/>
</dbReference>
<dbReference type="InterPro" id="IPR003961">
    <property type="entry name" value="FN3_dom"/>
</dbReference>
<evidence type="ECO:0000259" key="1">
    <source>
        <dbReference type="PROSITE" id="PS50222"/>
    </source>
</evidence>
<reference evidence="4 5" key="1">
    <citation type="journal article" date="2024" name="Int. J. Syst. Evol. Microbiol.">
        <title>Paenibacillus hexagrammi sp. nov., a novel bacterium isolated from the gut content of Hexagrammos agrammus.</title>
        <authorList>
            <person name="Jung H.K."/>
            <person name="Kim D.G."/>
            <person name="Zin H."/>
            <person name="Park J."/>
            <person name="Jung H."/>
            <person name="Kim Y.O."/>
            <person name="Kong H.J."/>
            <person name="Kim J.W."/>
            <person name="Kim Y.S."/>
        </authorList>
    </citation>
    <scope>NUCLEOTIDE SEQUENCE [LARGE SCALE GENOMIC DNA]</scope>
    <source>
        <strain evidence="4 5">YPD9-1</strain>
    </source>
</reference>
<proteinExistence type="predicted"/>
<dbReference type="EMBL" id="CP090978">
    <property type="protein sequence ID" value="UJF31473.1"/>
    <property type="molecule type" value="Genomic_DNA"/>
</dbReference>
<dbReference type="InterPro" id="IPR008979">
    <property type="entry name" value="Galactose-bd-like_sf"/>
</dbReference>
<dbReference type="InterPro" id="IPR016134">
    <property type="entry name" value="Dockerin_dom"/>
</dbReference>
<dbReference type="SUPFAM" id="SSF49265">
    <property type="entry name" value="Fibronectin type III"/>
    <property type="match status" value="2"/>
</dbReference>
<dbReference type="InterPro" id="IPR013783">
    <property type="entry name" value="Ig-like_fold"/>
</dbReference>
<dbReference type="SUPFAM" id="SSF49785">
    <property type="entry name" value="Galactose-binding domain-like"/>
    <property type="match status" value="1"/>
</dbReference>
<name>A0ABY3SBV6_9BACL</name>
<dbReference type="Pfam" id="PF00963">
    <property type="entry name" value="Cohesin"/>
    <property type="match status" value="1"/>
</dbReference>
<protein>
    <submittedName>
        <fullName evidence="4">Cohesin domain-containing protein</fullName>
    </submittedName>
</protein>
<dbReference type="PROSITE" id="PS50853">
    <property type="entry name" value="FN3"/>
    <property type="match status" value="1"/>
</dbReference>
<dbReference type="SMART" id="SM00060">
    <property type="entry name" value="FN3"/>
    <property type="match status" value="2"/>
</dbReference>
<keyword evidence="5" id="KW-1185">Reference proteome</keyword>
<dbReference type="Gene3D" id="2.60.120.560">
    <property type="entry name" value="Exo-inulinase, domain 1"/>
    <property type="match status" value="1"/>
</dbReference>
<dbReference type="PROSITE" id="PS00018">
    <property type="entry name" value="EF_HAND_1"/>
    <property type="match status" value="1"/>
</dbReference>
<evidence type="ECO:0000313" key="5">
    <source>
        <dbReference type="Proteomes" id="UP001649230"/>
    </source>
</evidence>
<dbReference type="PANTHER" id="PTHR47135:SF3">
    <property type="entry name" value="FIBRONECTIN TYPE-III DOMAIN-CONTAINING PROTEIN"/>
    <property type="match status" value="1"/>
</dbReference>
<dbReference type="InterPro" id="IPR002105">
    <property type="entry name" value="Dockerin_1_rpt"/>
</dbReference>
<dbReference type="InterPro" id="IPR036439">
    <property type="entry name" value="Dockerin_dom_sf"/>
</dbReference>
<dbReference type="InterPro" id="IPR018247">
    <property type="entry name" value="EF_Hand_1_Ca_BS"/>
</dbReference>
<dbReference type="InterPro" id="IPR002048">
    <property type="entry name" value="EF_hand_dom"/>
</dbReference>
<dbReference type="Pfam" id="PF00041">
    <property type="entry name" value="fn3"/>
    <property type="match status" value="1"/>
</dbReference>
<dbReference type="Gene3D" id="2.60.120.430">
    <property type="entry name" value="Galactose-binding lectin"/>
    <property type="match status" value="1"/>
</dbReference>
<dbReference type="CDD" id="cd08547">
    <property type="entry name" value="Type_II_cohesin"/>
    <property type="match status" value="1"/>
</dbReference>
<dbReference type="Pfam" id="PF00404">
    <property type="entry name" value="Dockerin_1"/>
    <property type="match status" value="1"/>
</dbReference>
<accession>A0ABY3SBV6</accession>
<evidence type="ECO:0000313" key="4">
    <source>
        <dbReference type="EMBL" id="UJF31473.1"/>
    </source>
</evidence>
<dbReference type="Gene3D" id="2.60.40.10">
    <property type="entry name" value="Immunoglobulins"/>
    <property type="match status" value="2"/>
</dbReference>
<dbReference type="Gene3D" id="1.10.1330.10">
    <property type="entry name" value="Dockerin domain"/>
    <property type="match status" value="1"/>
</dbReference>
<dbReference type="SUPFAM" id="SSF63446">
    <property type="entry name" value="Type I dockerin domain"/>
    <property type="match status" value="1"/>
</dbReference>
<sequence>MAERIGSSDEYSAIVNGLSNGTVYYAAVTAQDGADVSSLSEEVNVTPIVEAPSKLIVIPGNGSAHVEFPEVPGIQAYKLTYQQIPDGTEVSVSLTTNHTTVENLTNGSTYQFQVSSQGAGGGGEPTLPVQTVPSDDHVIWEDSFEAADLSDYNQDVSTWVEEGGLLKHSSGGDNRGELSVKHASIINGTITAIAKHATTASDWGIVFRGTDYNHAYSFGFENDALYLRKNGENLAGTIPFTAETNGIYELQVVLNGSHIQAYLDGDLKFDVMDHTYTSGMLGLHSWADAQFAYIQASHPDAALEAPQIYSAIAGERQITLKFSEVDGATSYKVKYGTQSGVYTEEMESSAGAVTIQGLENDLRYYFKVVASNGSDETESDEVNAVPRANSQSQLLYYVDAGDGSVTVPEEGENLGIYNGLEDQAYGDDPVTGMKWGYVADDDSTWAKTDDTDAFGTIRQYDANETGKGLAYVFTLPNGTYKVSVGFYDPWQDNNRSMDLVINGATKESNYVIGDKIEVKSYGDIAVTGGELTLKIVKRGSSKPMLSWIKIENNPDPAPTLTWSGVTSVQSGQDFEATLRLNTVTNNVYAQDMTLQFDPEKVEFVSAEAMKPGLTIVGQLETPGKVRFLTADLQPDSFSDASLDLIKLKLKAKEADETQTSSLSLSDVVFADGNGAETSIGSPSPWNFDIVFVDMTGLPGDVNGDRTVRIGDLAMVASHYGLTSADPDWNEFKNGDINHDGRIDIEDLTAIARLIIGE</sequence>
<dbReference type="InterPro" id="IPR036116">
    <property type="entry name" value="FN3_sf"/>
</dbReference>
<dbReference type="InterPro" id="IPR008965">
    <property type="entry name" value="CBM2/CBM3_carb-bd_dom_sf"/>
</dbReference>
<feature type="domain" description="Fibronectin type-III" evidence="2">
    <location>
        <begin position="51"/>
        <end position="137"/>
    </location>
</feature>
<evidence type="ECO:0000259" key="2">
    <source>
        <dbReference type="PROSITE" id="PS50853"/>
    </source>
</evidence>
<organism evidence="4 5">
    <name type="scientific">Paenibacillus hexagrammi</name>
    <dbReference type="NCBI Taxonomy" id="2908839"/>
    <lineage>
        <taxon>Bacteria</taxon>
        <taxon>Bacillati</taxon>
        <taxon>Bacillota</taxon>
        <taxon>Bacilli</taxon>
        <taxon>Bacillales</taxon>
        <taxon>Paenibacillaceae</taxon>
        <taxon>Paenibacillus</taxon>
    </lineage>
</organism>
<dbReference type="CDD" id="cd00063">
    <property type="entry name" value="FN3"/>
    <property type="match status" value="1"/>
</dbReference>
<dbReference type="InterPro" id="IPR002102">
    <property type="entry name" value="Cohesin_dom"/>
</dbReference>
<gene>
    <name evidence="4" type="ORF">L0M14_16770</name>
</gene>
<dbReference type="Proteomes" id="UP001649230">
    <property type="component" value="Chromosome"/>
</dbReference>
<dbReference type="PANTHER" id="PTHR47135">
    <property type="entry name" value="FIBRONECTIN TYPE III DOMAIN-CONTAINING PROTEIN 7"/>
    <property type="match status" value="1"/>
</dbReference>
<feature type="domain" description="EF-hand" evidence="1">
    <location>
        <begin position="731"/>
        <end position="757"/>
    </location>
</feature>
<dbReference type="PROSITE" id="PS50222">
    <property type="entry name" value="EF_HAND_2"/>
    <property type="match status" value="1"/>
</dbReference>